<feature type="transmembrane region" description="Helical" evidence="8">
    <location>
        <begin position="146"/>
        <end position="164"/>
    </location>
</feature>
<evidence type="ECO:0000256" key="4">
    <source>
        <dbReference type="ARBA" id="ARBA00022475"/>
    </source>
</evidence>
<dbReference type="SUPFAM" id="SSF103473">
    <property type="entry name" value="MFS general substrate transporter"/>
    <property type="match status" value="1"/>
</dbReference>
<organism evidence="10 11">
    <name type="scientific">Pseudomonas fragi</name>
    <dbReference type="NCBI Taxonomy" id="296"/>
    <lineage>
        <taxon>Bacteria</taxon>
        <taxon>Pseudomonadati</taxon>
        <taxon>Pseudomonadota</taxon>
        <taxon>Gammaproteobacteria</taxon>
        <taxon>Pseudomonadales</taxon>
        <taxon>Pseudomonadaceae</taxon>
        <taxon>Pseudomonas</taxon>
    </lineage>
</organism>
<dbReference type="GO" id="GO:0005886">
    <property type="term" value="C:plasma membrane"/>
    <property type="evidence" value="ECO:0007669"/>
    <property type="project" value="UniProtKB-SubCell"/>
</dbReference>
<evidence type="ECO:0000256" key="6">
    <source>
        <dbReference type="ARBA" id="ARBA00022989"/>
    </source>
</evidence>
<comment type="caution">
    <text evidence="10">The sequence shown here is derived from an EMBL/GenBank/DDBJ whole genome shotgun (WGS) entry which is preliminary data.</text>
</comment>
<comment type="similarity">
    <text evidence="2">Belongs to the major facilitator superfamily. EmrB family.</text>
</comment>
<keyword evidence="6 8" id="KW-1133">Transmembrane helix</keyword>
<evidence type="ECO:0000256" key="8">
    <source>
        <dbReference type="SAM" id="Phobius"/>
    </source>
</evidence>
<keyword evidence="4" id="KW-1003">Cell membrane</keyword>
<feature type="transmembrane region" description="Helical" evidence="8">
    <location>
        <begin position="243"/>
        <end position="261"/>
    </location>
</feature>
<feature type="domain" description="Major facilitator superfamily (MFS) profile" evidence="9">
    <location>
        <begin position="25"/>
        <end position="521"/>
    </location>
</feature>
<dbReference type="CDD" id="cd17503">
    <property type="entry name" value="MFS_LmrB_MDR_like"/>
    <property type="match status" value="1"/>
</dbReference>
<dbReference type="InterPro" id="IPR036259">
    <property type="entry name" value="MFS_trans_sf"/>
</dbReference>
<keyword evidence="5 8" id="KW-0812">Transmembrane</keyword>
<evidence type="ECO:0000313" key="10">
    <source>
        <dbReference type="EMBL" id="OZY41856.1"/>
    </source>
</evidence>
<reference evidence="10 11" key="1">
    <citation type="submission" date="2017-08" db="EMBL/GenBank/DDBJ databases">
        <title>Genomic and metabolic characterisation of spoilage-associated Pseudomonas species.</title>
        <authorList>
            <person name="Stanborough T."/>
            <person name="Fegan N."/>
            <person name="Powell S.M."/>
            <person name="Singh T."/>
            <person name="Tamplin M.L."/>
            <person name="Chandry P.S."/>
        </authorList>
    </citation>
    <scope>NUCLEOTIDE SEQUENCE [LARGE SCALE GENOMIC DNA]</scope>
    <source>
        <strain evidence="10 11">F1820</strain>
    </source>
</reference>
<evidence type="ECO:0000256" key="3">
    <source>
        <dbReference type="ARBA" id="ARBA00022448"/>
    </source>
</evidence>
<sequence length="529" mass="55832">MASAGAASAALQPPRANASTSDWIVVLAGALGALMATLDISITNSALPQIQGQIGASGTEGTWISTGYLMAEIVMIPLTAWLTRVFGLRNFLIGNAVLFSLFSILCGISETLPQMIIGRLGQGFAGGAMIPTAQVLVATRLPRHQMPIGMTLFGLIVLLGPLLGPVLGGTLTENFSWRWCFFLNIPVCALLLLMLSQGLKKTAGDWQAFIRADWLGIIGLTVGLSALTVVLEEGNRERWFESSHIIGLSLLAVAGIALLLIAQKLSKTPIVRLKLLLNPRFASVIAIVFVVGCGLYCVAFVLPQFLSNIAGFNAQQSGAVMLMSGLPAFLMMPVLPRLIGRVDTRIMVMLGLGCLASSCLLAMGLTADSVGENFTRTQLLLGLGQVMAMMPLNQASMSCVPAHEAGEAAGIYNMARNLGGSVGLALLGTFIERRSSFHDATLRDAVSVQSVEAQTQLGASAQSFFADHGDLAHAQLQALSQLAGQIQVQAQVMTYSETFYVLGIALLLCLPLALFLKKPPAGTPLSTGH</sequence>
<dbReference type="Gene3D" id="1.20.1720.10">
    <property type="entry name" value="Multidrug resistance protein D"/>
    <property type="match status" value="1"/>
</dbReference>
<dbReference type="InterPro" id="IPR004638">
    <property type="entry name" value="EmrB-like"/>
</dbReference>
<dbReference type="Pfam" id="PF07690">
    <property type="entry name" value="MFS_1"/>
    <property type="match status" value="1"/>
</dbReference>
<name>A0A266LUV6_PSEFR</name>
<keyword evidence="3" id="KW-0813">Transport</keyword>
<dbReference type="GO" id="GO:0022857">
    <property type="term" value="F:transmembrane transporter activity"/>
    <property type="evidence" value="ECO:0007669"/>
    <property type="project" value="InterPro"/>
</dbReference>
<dbReference type="AlphaFoldDB" id="A0A266LUV6"/>
<dbReference type="EMBL" id="NQKL01000007">
    <property type="protein sequence ID" value="OZY41856.1"/>
    <property type="molecule type" value="Genomic_DNA"/>
</dbReference>
<evidence type="ECO:0000256" key="1">
    <source>
        <dbReference type="ARBA" id="ARBA00004651"/>
    </source>
</evidence>
<dbReference type="RefSeq" id="WP_095029269.1">
    <property type="nucleotide sequence ID" value="NZ_NQKL01000007.1"/>
</dbReference>
<evidence type="ECO:0000256" key="5">
    <source>
        <dbReference type="ARBA" id="ARBA00022692"/>
    </source>
</evidence>
<dbReference type="PANTHER" id="PTHR42718">
    <property type="entry name" value="MAJOR FACILITATOR SUPERFAMILY MULTIDRUG TRANSPORTER MFSC"/>
    <property type="match status" value="1"/>
</dbReference>
<feature type="transmembrane region" description="Helical" evidence="8">
    <location>
        <begin position="314"/>
        <end position="335"/>
    </location>
</feature>
<keyword evidence="7 8" id="KW-0472">Membrane</keyword>
<accession>A0A266LUV6</accession>
<comment type="subcellular location">
    <subcellularLocation>
        <location evidence="1">Cell membrane</location>
        <topology evidence="1">Multi-pass membrane protein</topology>
    </subcellularLocation>
</comment>
<dbReference type="InterPro" id="IPR020846">
    <property type="entry name" value="MFS_dom"/>
</dbReference>
<feature type="transmembrane region" description="Helical" evidence="8">
    <location>
        <begin position="88"/>
        <end position="109"/>
    </location>
</feature>
<dbReference type="PANTHER" id="PTHR42718:SF9">
    <property type="entry name" value="MAJOR FACILITATOR SUPERFAMILY MULTIDRUG TRANSPORTER MFSC"/>
    <property type="match status" value="1"/>
</dbReference>
<dbReference type="Proteomes" id="UP000216113">
    <property type="component" value="Unassembled WGS sequence"/>
</dbReference>
<feature type="transmembrane region" description="Helical" evidence="8">
    <location>
        <begin position="23"/>
        <end position="42"/>
    </location>
</feature>
<feature type="transmembrane region" description="Helical" evidence="8">
    <location>
        <begin position="176"/>
        <end position="196"/>
    </location>
</feature>
<protein>
    <submittedName>
        <fullName evidence="10">EmrB/QacA family drug resistance transporter</fullName>
    </submittedName>
</protein>
<gene>
    <name evidence="10" type="ORF">CJF43_11485</name>
</gene>
<feature type="transmembrane region" description="Helical" evidence="8">
    <location>
        <begin position="63"/>
        <end position="82"/>
    </location>
</feature>
<proteinExistence type="inferred from homology"/>
<dbReference type="InterPro" id="IPR011701">
    <property type="entry name" value="MFS"/>
</dbReference>
<feature type="transmembrane region" description="Helical" evidence="8">
    <location>
        <begin position="281"/>
        <end position="302"/>
    </location>
</feature>
<evidence type="ECO:0000259" key="9">
    <source>
        <dbReference type="PROSITE" id="PS50850"/>
    </source>
</evidence>
<dbReference type="Gene3D" id="1.20.1250.20">
    <property type="entry name" value="MFS general substrate transporter like domains"/>
    <property type="match status" value="1"/>
</dbReference>
<evidence type="ECO:0000256" key="2">
    <source>
        <dbReference type="ARBA" id="ARBA00008537"/>
    </source>
</evidence>
<dbReference type="PROSITE" id="PS50850">
    <property type="entry name" value="MFS"/>
    <property type="match status" value="1"/>
</dbReference>
<evidence type="ECO:0000313" key="11">
    <source>
        <dbReference type="Proteomes" id="UP000216113"/>
    </source>
</evidence>
<feature type="transmembrane region" description="Helical" evidence="8">
    <location>
        <begin position="208"/>
        <end position="231"/>
    </location>
</feature>
<evidence type="ECO:0000256" key="7">
    <source>
        <dbReference type="ARBA" id="ARBA00023136"/>
    </source>
</evidence>
<dbReference type="NCBIfam" id="TIGR00711">
    <property type="entry name" value="efflux_EmrB"/>
    <property type="match status" value="1"/>
</dbReference>
<feature type="transmembrane region" description="Helical" evidence="8">
    <location>
        <begin position="498"/>
        <end position="516"/>
    </location>
</feature>